<protein>
    <submittedName>
        <fullName evidence="1">Acetamidase/formamidase family protein</fullName>
    </submittedName>
</protein>
<dbReference type="InterPro" id="IPR004304">
    <property type="entry name" value="FmdA_AmdA"/>
</dbReference>
<dbReference type="EMBL" id="VSIV01000027">
    <property type="protein sequence ID" value="TYB36224.1"/>
    <property type="molecule type" value="Genomic_DNA"/>
</dbReference>
<sequence>DPFVAAKCPHCGILNPETKLVGIGPKSVRCAKCGEEISPFQFNHGYTIAFDEKRELGITLDKNGAYKAAEKVFENMAIPDNSKQNPIVNFAPHDLVGSISRVKPFIGQLGTTPSKPFPDSHNAGDFGAFLINAPHDYALSEKELDEHRTDGHMDVNRVREGSILICPVKVNGGGVYVGDVHAMQGDGEVAGHTSDVSAVVELKIKVIKNLTLEGPILFPLESDLPFLAKPVRENELKSAKELANKWNLKDLEETSPISFIGTGADLNKAIDNGLFRSAKLLDMTVGEVKNRATITGSIEIGRTPGVVTVTFLAPKHKLEKLNLYDIAKDHYKLYF</sequence>
<dbReference type="PANTHER" id="PTHR31891:SF1">
    <property type="entry name" value="FORMAMIDASE C869.04-RELATED"/>
    <property type="match status" value="1"/>
</dbReference>
<evidence type="ECO:0000313" key="1">
    <source>
        <dbReference type="EMBL" id="TYB36224.1"/>
    </source>
</evidence>
<organism evidence="1 2">
    <name type="scientific">Flexistipes sinusarabici</name>
    <dbReference type="NCBI Taxonomy" id="2352"/>
    <lineage>
        <taxon>Bacteria</taxon>
        <taxon>Pseudomonadati</taxon>
        <taxon>Deferribacterota</taxon>
        <taxon>Deferribacteres</taxon>
        <taxon>Deferribacterales</taxon>
        <taxon>Flexistipitaceae</taxon>
        <taxon>Flexistipes</taxon>
    </lineage>
</organism>
<name>A0A5D0MVP7_FLESI</name>
<dbReference type="Gene3D" id="2.60.120.580">
    <property type="entry name" value="Acetamidase/Formamidase-like domains"/>
    <property type="match status" value="1"/>
</dbReference>
<comment type="caution">
    <text evidence="1">The sequence shown here is derived from an EMBL/GenBank/DDBJ whole genome shotgun (WGS) entry which is preliminary data.</text>
</comment>
<feature type="non-terminal residue" evidence="1">
    <location>
        <position position="1"/>
    </location>
</feature>
<reference evidence="1 2" key="1">
    <citation type="submission" date="2019-08" db="EMBL/GenBank/DDBJ databases">
        <title>Genomic characterization of a novel candidate phylum (ARYD3) from a high temperature, high salinity tertiary oil reservoir in north central Oklahoma, USA.</title>
        <authorList>
            <person name="Youssef N.H."/>
            <person name="Yadav A."/>
            <person name="Elshahed M.S."/>
        </authorList>
    </citation>
    <scope>NUCLEOTIDE SEQUENCE [LARGE SCALE GENOMIC DNA]</scope>
    <source>
        <strain evidence="1">ARYD1</strain>
    </source>
</reference>
<dbReference type="PANTHER" id="PTHR31891">
    <property type="entry name" value="FORMAMIDASE C869.04-RELATED"/>
    <property type="match status" value="1"/>
</dbReference>
<evidence type="ECO:0000313" key="2">
    <source>
        <dbReference type="Proteomes" id="UP000323337"/>
    </source>
</evidence>
<dbReference type="Proteomes" id="UP000323337">
    <property type="component" value="Unassembled WGS sequence"/>
</dbReference>
<proteinExistence type="predicted"/>
<accession>A0A5D0MVP7</accession>
<dbReference type="AlphaFoldDB" id="A0A5D0MVP7"/>
<dbReference type="GO" id="GO:0016811">
    <property type="term" value="F:hydrolase activity, acting on carbon-nitrogen (but not peptide) bonds, in linear amides"/>
    <property type="evidence" value="ECO:0007669"/>
    <property type="project" value="InterPro"/>
</dbReference>
<dbReference type="SUPFAM" id="SSF141130">
    <property type="entry name" value="Acetamidase/Formamidase-like"/>
    <property type="match status" value="1"/>
</dbReference>
<dbReference type="Pfam" id="PF03069">
    <property type="entry name" value="FmdA_AmdA"/>
    <property type="match status" value="1"/>
</dbReference>
<gene>
    <name evidence="1" type="ORF">FXF49_00930</name>
</gene>
<dbReference type="RefSeq" id="WP_303700040.1">
    <property type="nucleotide sequence ID" value="NZ_VSIV01000027.1"/>
</dbReference>